<keyword evidence="3 6" id="KW-0812">Transmembrane</keyword>
<protein>
    <submittedName>
        <fullName evidence="9">FtsX-like permease family protein</fullName>
    </submittedName>
</protein>
<feature type="transmembrane region" description="Helical" evidence="6">
    <location>
        <begin position="20"/>
        <end position="41"/>
    </location>
</feature>
<comment type="caution">
    <text evidence="9">The sequence shown here is derived from an EMBL/GenBank/DDBJ whole genome shotgun (WGS) entry which is preliminary data.</text>
</comment>
<feature type="domain" description="MacB-like periplasmic core" evidence="8">
    <location>
        <begin position="431"/>
        <end position="612"/>
    </location>
</feature>
<feature type="transmembrane region" description="Helical" evidence="6">
    <location>
        <begin position="420"/>
        <end position="443"/>
    </location>
</feature>
<dbReference type="PANTHER" id="PTHR30572:SF18">
    <property type="entry name" value="ABC-TYPE MACROLIDE FAMILY EXPORT SYSTEM PERMEASE COMPONENT 2"/>
    <property type="match status" value="1"/>
</dbReference>
<feature type="domain" description="ABC3 transporter permease C-terminal" evidence="7">
    <location>
        <begin position="286"/>
        <end position="403"/>
    </location>
</feature>
<accession>A0A3B0CAG3</accession>
<dbReference type="RefSeq" id="WP_120710099.1">
    <property type="nucleotide sequence ID" value="NZ_RBCJ01000001.1"/>
</dbReference>
<dbReference type="OrthoDB" id="5933722at2"/>
<name>A0A3B0CAG3_9FLAO</name>
<evidence type="ECO:0000256" key="3">
    <source>
        <dbReference type="ARBA" id="ARBA00022692"/>
    </source>
</evidence>
<reference evidence="9 10" key="1">
    <citation type="submission" date="2018-10" db="EMBL/GenBank/DDBJ databases">
        <title>Ulvibacterium marinum gen. nov., sp. nov., a novel marine bacterium of the family Flavobacteriaceae, isolated from a culture of the green alga Ulva prolifera.</title>
        <authorList>
            <person name="Zhang Z."/>
        </authorList>
    </citation>
    <scope>NUCLEOTIDE SEQUENCE [LARGE SCALE GENOMIC DNA]</scope>
    <source>
        <strain evidence="9 10">CCMM003</strain>
    </source>
</reference>
<keyword evidence="5 6" id="KW-0472">Membrane</keyword>
<keyword evidence="10" id="KW-1185">Reference proteome</keyword>
<proteinExistence type="predicted"/>
<feature type="domain" description="MacB-like periplasmic core" evidence="8">
    <location>
        <begin position="21"/>
        <end position="241"/>
    </location>
</feature>
<evidence type="ECO:0000313" key="10">
    <source>
        <dbReference type="Proteomes" id="UP000276603"/>
    </source>
</evidence>
<evidence type="ECO:0000259" key="8">
    <source>
        <dbReference type="Pfam" id="PF12704"/>
    </source>
</evidence>
<dbReference type="Pfam" id="PF02687">
    <property type="entry name" value="FtsX"/>
    <property type="match status" value="2"/>
</dbReference>
<evidence type="ECO:0000256" key="1">
    <source>
        <dbReference type="ARBA" id="ARBA00004651"/>
    </source>
</evidence>
<dbReference type="Pfam" id="PF12704">
    <property type="entry name" value="MacB_PCD"/>
    <property type="match status" value="2"/>
</dbReference>
<dbReference type="EMBL" id="RBCJ01000001">
    <property type="protein sequence ID" value="RKN82892.1"/>
    <property type="molecule type" value="Genomic_DNA"/>
</dbReference>
<evidence type="ECO:0000256" key="2">
    <source>
        <dbReference type="ARBA" id="ARBA00022475"/>
    </source>
</evidence>
<evidence type="ECO:0000256" key="4">
    <source>
        <dbReference type="ARBA" id="ARBA00022989"/>
    </source>
</evidence>
<feature type="transmembrane region" description="Helical" evidence="6">
    <location>
        <begin position="674"/>
        <end position="696"/>
    </location>
</feature>
<dbReference type="PANTHER" id="PTHR30572">
    <property type="entry name" value="MEMBRANE COMPONENT OF TRANSPORTER-RELATED"/>
    <property type="match status" value="1"/>
</dbReference>
<dbReference type="GO" id="GO:0005886">
    <property type="term" value="C:plasma membrane"/>
    <property type="evidence" value="ECO:0007669"/>
    <property type="project" value="UniProtKB-SubCell"/>
</dbReference>
<comment type="subcellular location">
    <subcellularLocation>
        <location evidence="1">Cell membrane</location>
        <topology evidence="1">Multi-pass membrane protein</topology>
    </subcellularLocation>
</comment>
<dbReference type="AlphaFoldDB" id="A0A3B0CAG3"/>
<feature type="transmembrane region" description="Helical" evidence="6">
    <location>
        <begin position="280"/>
        <end position="302"/>
    </location>
</feature>
<feature type="transmembrane region" description="Helical" evidence="6">
    <location>
        <begin position="723"/>
        <end position="742"/>
    </location>
</feature>
<keyword evidence="4 6" id="KW-1133">Transmembrane helix</keyword>
<evidence type="ECO:0000259" key="7">
    <source>
        <dbReference type="Pfam" id="PF02687"/>
    </source>
</evidence>
<evidence type="ECO:0000256" key="6">
    <source>
        <dbReference type="SAM" id="Phobius"/>
    </source>
</evidence>
<dbReference type="InterPro" id="IPR050250">
    <property type="entry name" value="Macrolide_Exporter_MacB"/>
</dbReference>
<sequence length="794" mass="89112">MFKNYLKIAWRSLRKRKGFAAMNTLGLALGFGTAVLVFLFVNHHLQFDTFHHNSDRIYRFVTEEHHGTVYYSASVPPGFANAFKEDYDYAEKLAKIADWNDIISIEETNLKIKVDEGIAFAEPDFFEIFNFPLVDGSNDIDISNPNTAVVTESMARKLFGSQNPINKTFVLGNKETITVTGILKDLPRTSLIQRDIFISFETFKKYHDFLGSESWGGISSGFQCFGLLRPDQDIAQIEEVLSGYVTKFLPEAKNVHHYKLQSLADIHFNSKYGGGVDVKVLWIFSLIGFFILIVASINFINISTAQSVTRSKEVGVRKVLGGFKWQLFGQFMTETFMITCFALVLGILLSIASLPYFNTLFDLQLSSSDLLQWPFLAFGLLILGGITLLAGSYPGILLARITPILALKRKLNQKDSGGYLTRKVLVTTQFAISILLIIGAIVISKQIKFAINSDLGFDKSAVVMVRMPEKLESIKLKSIKERIASFSGVEKITACFASPGAAVNRWGTNLRYNINPEDEEFSIQAKIADKDYLSTFDLQLLAGRNFYEKDSVDEVLVNETFAKRIGASSLDELLGKPLTLAGGYIKANIVGVIADFHDGDFHENINPIFIAPEPGNYSELAIKINMPHAKESLQHIENEWTTLFPNHIFDYDFLDDRVAELYETEQRFLSLIKVFSGMAIFIGSLGIYGLILFFVVQKTKEIGIRKVLGSSVLGILWLITQDFLKLILIAGIIASPLAWYFMGNWLENFAYRTEISWWVYGMANGSLLLITLFTVSYQALKAARANPVKSLRTE</sequence>
<evidence type="ECO:0000313" key="9">
    <source>
        <dbReference type="EMBL" id="RKN82892.1"/>
    </source>
</evidence>
<dbReference type="InterPro" id="IPR025857">
    <property type="entry name" value="MacB_PCD"/>
</dbReference>
<evidence type="ECO:0000256" key="5">
    <source>
        <dbReference type="ARBA" id="ARBA00023136"/>
    </source>
</evidence>
<gene>
    <name evidence="9" type="ORF">D7Z94_03360</name>
</gene>
<dbReference type="Proteomes" id="UP000276603">
    <property type="component" value="Unassembled WGS sequence"/>
</dbReference>
<dbReference type="InterPro" id="IPR003838">
    <property type="entry name" value="ABC3_permease_C"/>
</dbReference>
<feature type="domain" description="ABC3 transporter permease C-terminal" evidence="7">
    <location>
        <begin position="674"/>
        <end position="787"/>
    </location>
</feature>
<keyword evidence="2" id="KW-1003">Cell membrane</keyword>
<dbReference type="GO" id="GO:0022857">
    <property type="term" value="F:transmembrane transporter activity"/>
    <property type="evidence" value="ECO:0007669"/>
    <property type="project" value="TreeGrafter"/>
</dbReference>
<feature type="transmembrane region" description="Helical" evidence="6">
    <location>
        <begin position="377"/>
        <end position="399"/>
    </location>
</feature>
<feature type="transmembrane region" description="Helical" evidence="6">
    <location>
        <begin position="336"/>
        <end position="357"/>
    </location>
</feature>
<organism evidence="9 10">
    <name type="scientific">Ulvibacterium marinum</name>
    <dbReference type="NCBI Taxonomy" id="2419782"/>
    <lineage>
        <taxon>Bacteria</taxon>
        <taxon>Pseudomonadati</taxon>
        <taxon>Bacteroidota</taxon>
        <taxon>Flavobacteriia</taxon>
        <taxon>Flavobacteriales</taxon>
        <taxon>Flavobacteriaceae</taxon>
        <taxon>Ulvibacterium</taxon>
    </lineage>
</organism>
<feature type="transmembrane region" description="Helical" evidence="6">
    <location>
        <begin position="757"/>
        <end position="780"/>
    </location>
</feature>